<protein>
    <submittedName>
        <fullName evidence="3">Uncharacterized protein</fullName>
    </submittedName>
</protein>
<dbReference type="CDD" id="cd06503">
    <property type="entry name" value="ATP-synt_Fo_b"/>
    <property type="match status" value="1"/>
</dbReference>
<gene>
    <name evidence="3" type="ORF">CEUSTIGMA_g4499.t1</name>
</gene>
<feature type="compositionally biased region" description="Polar residues" evidence="2">
    <location>
        <begin position="1186"/>
        <end position="1195"/>
    </location>
</feature>
<feature type="compositionally biased region" description="Polar residues" evidence="2">
    <location>
        <begin position="2552"/>
        <end position="2564"/>
    </location>
</feature>
<name>A0A250X1U1_9CHLO</name>
<evidence type="ECO:0000313" key="3">
    <source>
        <dbReference type="EMBL" id="GAX77053.1"/>
    </source>
</evidence>
<feature type="region of interest" description="Disordered" evidence="2">
    <location>
        <begin position="397"/>
        <end position="416"/>
    </location>
</feature>
<accession>A0A250X1U1</accession>
<feature type="compositionally biased region" description="Low complexity" evidence="2">
    <location>
        <begin position="1356"/>
        <end position="1366"/>
    </location>
</feature>
<evidence type="ECO:0000256" key="1">
    <source>
        <dbReference type="SAM" id="Coils"/>
    </source>
</evidence>
<feature type="region of interest" description="Disordered" evidence="2">
    <location>
        <begin position="1260"/>
        <end position="1283"/>
    </location>
</feature>
<feature type="compositionally biased region" description="Low complexity" evidence="2">
    <location>
        <begin position="1154"/>
        <end position="1166"/>
    </location>
</feature>
<keyword evidence="1" id="KW-0175">Coiled coil</keyword>
<feature type="compositionally biased region" description="Low complexity" evidence="2">
    <location>
        <begin position="1196"/>
        <end position="1211"/>
    </location>
</feature>
<feature type="compositionally biased region" description="Basic and acidic residues" evidence="2">
    <location>
        <begin position="2163"/>
        <end position="2172"/>
    </location>
</feature>
<feature type="compositionally biased region" description="Low complexity" evidence="2">
    <location>
        <begin position="594"/>
        <end position="623"/>
    </location>
</feature>
<feature type="region of interest" description="Disordered" evidence="2">
    <location>
        <begin position="1529"/>
        <end position="1658"/>
    </location>
</feature>
<feature type="compositionally biased region" description="Polar residues" evidence="2">
    <location>
        <begin position="46"/>
        <end position="56"/>
    </location>
</feature>
<feature type="compositionally biased region" description="Low complexity" evidence="2">
    <location>
        <begin position="1"/>
        <end position="15"/>
    </location>
</feature>
<feature type="compositionally biased region" description="Basic and acidic residues" evidence="2">
    <location>
        <begin position="1371"/>
        <end position="1381"/>
    </location>
</feature>
<dbReference type="Proteomes" id="UP000232323">
    <property type="component" value="Unassembled WGS sequence"/>
</dbReference>
<feature type="region of interest" description="Disordered" evidence="2">
    <location>
        <begin position="1124"/>
        <end position="1218"/>
    </location>
</feature>
<feature type="region of interest" description="Disordered" evidence="2">
    <location>
        <begin position="1332"/>
        <end position="1381"/>
    </location>
</feature>
<dbReference type="STRING" id="1157962.A0A250X1U1"/>
<evidence type="ECO:0000313" key="4">
    <source>
        <dbReference type="Proteomes" id="UP000232323"/>
    </source>
</evidence>
<evidence type="ECO:0000256" key="2">
    <source>
        <dbReference type="SAM" id="MobiDB-lite"/>
    </source>
</evidence>
<feature type="region of interest" description="Disordered" evidence="2">
    <location>
        <begin position="2147"/>
        <end position="2172"/>
    </location>
</feature>
<comment type="caution">
    <text evidence="3">The sequence shown here is derived from an EMBL/GenBank/DDBJ whole genome shotgun (WGS) entry which is preliminary data.</text>
</comment>
<feature type="compositionally biased region" description="Polar residues" evidence="2">
    <location>
        <begin position="2041"/>
        <end position="2059"/>
    </location>
</feature>
<dbReference type="OrthoDB" id="552052at2759"/>
<feature type="coiled-coil region" evidence="1">
    <location>
        <begin position="321"/>
        <end position="373"/>
    </location>
</feature>
<sequence length="2576" mass="273007">MMTHRSSVSSSTYRAASHHHYQQRDSRPDDPMELGAISIERHHQSNRFVSNRSATPGPSHRRSTTPAPPPRTSTAGLTKLTDADRTDAQKMRLAQQSRLKELRSHQRLNAVIRARQYRQSVEKASKIMRLKLAEEAEEERVQELRQVQDQLHVQLQGIGQAQQEAAQFMTEQELQQYNQSMRRAELEAAQNLRQRAALQRARDEIQARKEKLNVVRAVRGAILMSEREKARAMGELHAELAEVKIEEQQRLAALQEERKRTGSPDPVDFRFTRIHEGPAALPGFRASSPPSGGWGGGEVHDPFKEAVETQTRLEVRRDQKVKEAAKAMARAQERFKAARAKVLAERELQKFQEDLEEAEAEELERRKKAIVENRGPLVNQRKQLEMERMFEDNFLAPPPVPPAHPASNTEGGRADINSSSVHHPLSVPYITFSMFPMKEQQTAAAAAPFTNKVTVEPLEQHDSSGEVMMLIQPGKTAMMNSQQQATAGGRRLDVSDQQPRALPSFLKQVVHNCTSSTNADGNKELNTCAAASQPPQVKQAAGSRGTIVMVKAAGSKSRRPQPSPPDLRMPAQLAPHSRENQSAQFERRKQSKRAPGAKPGSVAAPPAVAAATASGSETAASSSLHPTMVLPDLPFLPPPEWTHGRTARLGRRELLEAALAEHYNKRYSSKQAGNNTGSSTTIPASGIPLPTIITSSPATHQPTAEQLNQMQLRLLVPDYHEHAMVNNLPTSYQGAPPLQTGDRADSASAAAAAAVAKTVPLPAPPVQQQQYNLTPRHWQEELQQQQLRTGMATMSAQPQSEATQAVAEATAYFIRRLQQGPPPPLALEQRGVVVRALQLMNPNSSNLPLLVGDNRMLPASTSVLTAVPTVPPSAAAAAAAVGRPGTTDYIDAERDEETLHQEISATQLQVADAVPSSIPSSSAALPLPSADAKTLLMSEPCEVVPQKQQTVEAKGPSSSLAVMMTGDLQLNMLLDPESDVFEQEVDRQLGIMMQQLGLNKMPSNHDKRDDQMLRMQQAHSSSATTSAAGALSHDVHYEALRKVASATEGPAAASARINKEISAGHGVGLPTSNSNSSSLVVQTAAMDDDRDPPSATTSFSGSVDYFADLNALLEAYPLPGGDLPYEKSGSADENARATQNSSSSLLSSRRRRPTTSGLSTAATATSSHHEGLLPTFLDNSDELLSPSLTQRQGTRSQLAASGLTSSSAAGGAHKRTPASTTTAAWTLEATGSGTYSTSSVSSSIDRLLYSALLSEGLTSPSPYSAGAVRHAPANSDAGRPKQRNLIGGRMLDAGTAAGTHYISSPLSSIETGSLRLSMDSLASTDLIMNRQQGTAAGQGSRMGRITVGPSGGPQPTLLTSSSSRRTASQDGGHDGYDDRYDSSAALLDGSSSIISELSELAKEGEQLAVRITAAMQAPSSRHRLWEPYLHGSSSSSRRKQQQQAFAVEVSKATMVPHPITASSSAAAVAWRHAAAAPAEPLAQVASSSSKDSRLLAGGGGYHLAEDFEEKVRQSMQRLGLHDPNTAAAIVSRDDSSPPSHHLPEASTDEKDDSSAPPLYHLPEASTDDSSAPPSHHLPEASTDEKDDSSAPPPHHLPEPSTDDSSAPPSHHLPEASTDEKDDSSAPPPHHLPEPSTDDSSAPPSHHLPEASTDGASLGSFSADAESITMLQTQQLFTQHNTSAAAAAMVSNMNTEAFPNSSQAAPSDTRTSAYLATEGTSQLAARVPEAVTAAAAAAHSSVLPAHGYFAQTATPAVDASAAAKPAASAATPAAAPAQIQGTTVRIKLTGPPTIMQSSERLTSTTTPRPPALFASESLAQAMLRNTVAQYSQAVQHNNTAHVAPSSTSTQFNYKQQAVQAAPTAVPIFSSEGGLSSSSGRAGLDSSSQALSDILDLSLSSIHSGGGAEPSQSLSALLLTHQGAQGSSSSRQLSREASQAPATTATAASTAARISSYALVEDMIVDTRKRMNSGGSVTSAAAAAEVWNLQDLMPGAASTSYSAAPASPAVVVPQQEGMTSALGARTASSWLQPSSLQHPPASSWLQPSSLQHPPVASSSTAWPQSAAGAALQFDTSAAAGADYEGLFHIASDASTSQMLSEILDMSLQLDDEYDGLGNYNGSSSSILSPILEEQGMKKEYYYVSGSSRPAAAVPRADESDDDNDAIQRKQYRDEKYEGGARSREFIVTDVDDDADYEEEWVDHEGEQAGSSSQQADGQVMTRSPVVWASLSGPSLMRAIEDAMQQQQPVMKRSSEEKHVMTMMGFDAAAVESVNEDEGSEWEEVVDDDHSGYNMSQEAHEYGAPFLENEDFELDSRLDVAAAAAAALKYGTTLSGSAAGGMTLQSSSSSWYPSSSEPMTTAAADIEGNTAGTIAAIATTSSALGEGKHELVRHEHLEHSKTQDHIIRAGPSAIMATSSGRQSQQQAMLSPSQMFGNIMATSTASPAAAAAGPAAAAAGSDDQYHLVHHLLQSRQQPYVVMPLPQPVEASSSTKHYDHQPAGTSSLGIMPATATAHPSGGSSVASSLDSDGFADVMSVLLRDINQGLAAMAGRANYNSDNNSGTSTVLEREPSFGESLY</sequence>
<feature type="region of interest" description="Disordered" evidence="2">
    <location>
        <begin position="2551"/>
        <end position="2576"/>
    </location>
</feature>
<feature type="region of interest" description="Disordered" evidence="2">
    <location>
        <begin position="1"/>
        <end position="85"/>
    </location>
</feature>
<feature type="region of interest" description="Disordered" evidence="2">
    <location>
        <begin position="2030"/>
        <end position="2059"/>
    </location>
</feature>
<keyword evidence="4" id="KW-1185">Reference proteome</keyword>
<feature type="region of interest" description="Disordered" evidence="2">
    <location>
        <begin position="552"/>
        <end position="624"/>
    </location>
</feature>
<feature type="region of interest" description="Disordered" evidence="2">
    <location>
        <begin position="1923"/>
        <end position="1944"/>
    </location>
</feature>
<proteinExistence type="predicted"/>
<reference evidence="3 4" key="1">
    <citation type="submission" date="2017-08" db="EMBL/GenBank/DDBJ databases">
        <title>Acidophilic green algal genome provides insights into adaptation to an acidic environment.</title>
        <authorList>
            <person name="Hirooka S."/>
            <person name="Hirose Y."/>
            <person name="Kanesaki Y."/>
            <person name="Higuchi S."/>
            <person name="Fujiwara T."/>
            <person name="Onuma R."/>
            <person name="Era A."/>
            <person name="Ohbayashi R."/>
            <person name="Uzuka A."/>
            <person name="Nozaki H."/>
            <person name="Yoshikawa H."/>
            <person name="Miyagishima S.Y."/>
        </authorList>
    </citation>
    <scope>NUCLEOTIDE SEQUENCE [LARGE SCALE GENOMIC DNA]</scope>
    <source>
        <strain evidence="3 4">NIES-2499</strain>
    </source>
</reference>
<organism evidence="3 4">
    <name type="scientific">Chlamydomonas eustigma</name>
    <dbReference type="NCBI Taxonomy" id="1157962"/>
    <lineage>
        <taxon>Eukaryota</taxon>
        <taxon>Viridiplantae</taxon>
        <taxon>Chlorophyta</taxon>
        <taxon>core chlorophytes</taxon>
        <taxon>Chlorophyceae</taxon>
        <taxon>CS clade</taxon>
        <taxon>Chlamydomonadales</taxon>
        <taxon>Chlamydomonadaceae</taxon>
        <taxon>Chlamydomonas</taxon>
    </lineage>
</organism>
<feature type="coiled-coil region" evidence="1">
    <location>
        <begin position="174"/>
        <end position="258"/>
    </location>
</feature>
<dbReference type="EMBL" id="BEGY01000021">
    <property type="protein sequence ID" value="GAX77053.1"/>
    <property type="molecule type" value="Genomic_DNA"/>
</dbReference>
<feature type="region of interest" description="Disordered" evidence="2">
    <location>
        <begin position="2485"/>
        <end position="2523"/>
    </location>
</feature>